<keyword evidence="1" id="KW-0813">Transport</keyword>
<keyword evidence="1" id="KW-0406">Ion transport</keyword>
<keyword evidence="1" id="KW-0915">Sodium</keyword>
<dbReference type="InterPro" id="IPR008703">
    <property type="entry name" value="NqrA"/>
</dbReference>
<evidence type="ECO:0000256" key="1">
    <source>
        <dbReference type="HAMAP-Rule" id="MF_00425"/>
    </source>
</evidence>
<dbReference type="PANTHER" id="PTHR37839:SF1">
    <property type="entry name" value="NA(+)-TRANSLOCATING NADH-QUINONE REDUCTASE SUBUNIT A"/>
    <property type="match status" value="1"/>
</dbReference>
<evidence type="ECO:0000259" key="3">
    <source>
        <dbReference type="Pfam" id="PF24836"/>
    </source>
</evidence>
<sequence length="415" mass="44999">MRSIRLAGGLRFDLPGAPAPRLLSGTAISRVGWEAADFARLRPRLARKPGDQVRAGDCLMVDRRRSAICFTAPHSGTLRVLELGAQRRLERLEIELEAGLEPREFATDDASCASGLRQLMQSSGLWPALRARPFGGIPDPEAVPAALFVQAIDTQPLAADPLLIIEPHRSEFERGLKALCLLGSGPVFVCQAAETPCIEPGAQITPVRFVGRHPAGLPGTHVHQLLPAGRRQVWEIHYQEVIALGHLLEHGRLWPQRWIAVAGADARQPAIYALPVAADLAELAPTLAASTTSAIISGSPLHGRLGRYLGRRHYQISVLPPPRSDATGWRGWSQRRRSAIGAMLALEQLDTVFPFGLPATPLLRALSVGDDERAVELGALQLLEEDLDLLSHVCVSGVRYGALLRRTLQAWEAGS</sequence>
<dbReference type="GO" id="GO:0006814">
    <property type="term" value="P:sodium ion transport"/>
    <property type="evidence" value="ECO:0007669"/>
    <property type="project" value="UniProtKB-UniRule"/>
</dbReference>
<comment type="similarity">
    <text evidence="1">Belongs to the NqrA family.</text>
</comment>
<dbReference type="HAMAP" id="MF_00425">
    <property type="entry name" value="NqrA"/>
    <property type="match status" value="1"/>
</dbReference>
<dbReference type="Pfam" id="PF05896">
    <property type="entry name" value="NQRA_N"/>
    <property type="match status" value="1"/>
</dbReference>
<evidence type="ECO:0000259" key="2">
    <source>
        <dbReference type="Pfam" id="PF05896"/>
    </source>
</evidence>
<comment type="caution">
    <text evidence="4">The sequence shown here is derived from an EMBL/GenBank/DDBJ whole genome shotgun (WGS) entry which is preliminary data.</text>
</comment>
<keyword evidence="1" id="KW-0739">Sodium transport</keyword>
<reference evidence="4 5" key="1">
    <citation type="submission" date="2020-09" db="EMBL/GenBank/DDBJ databases">
        <title>Pseudoxanthomonas sp. CAU 1598 isolated from sand of Yaerae Beach.</title>
        <authorList>
            <person name="Kim W."/>
        </authorList>
    </citation>
    <scope>NUCLEOTIDE SEQUENCE [LARGE SCALE GENOMIC DNA]</scope>
    <source>
        <strain evidence="4 5">CAU 1598</strain>
    </source>
</reference>
<dbReference type="RefSeq" id="WP_192029537.1">
    <property type="nucleotide sequence ID" value="NZ_JACYTR010000017.1"/>
</dbReference>
<evidence type="ECO:0000313" key="5">
    <source>
        <dbReference type="Proteomes" id="UP000613768"/>
    </source>
</evidence>
<comment type="catalytic activity">
    <reaction evidence="1">
        <text>a ubiquinone + n Na(+)(in) + NADH + H(+) = a ubiquinol + n Na(+)(out) + NAD(+)</text>
        <dbReference type="Rhea" id="RHEA:47748"/>
        <dbReference type="Rhea" id="RHEA-COMP:9565"/>
        <dbReference type="Rhea" id="RHEA-COMP:9566"/>
        <dbReference type="ChEBI" id="CHEBI:15378"/>
        <dbReference type="ChEBI" id="CHEBI:16389"/>
        <dbReference type="ChEBI" id="CHEBI:17976"/>
        <dbReference type="ChEBI" id="CHEBI:29101"/>
        <dbReference type="ChEBI" id="CHEBI:57540"/>
        <dbReference type="ChEBI" id="CHEBI:57945"/>
        <dbReference type="EC" id="7.2.1.1"/>
    </reaction>
</comment>
<keyword evidence="1" id="KW-0520">NAD</keyword>
<dbReference type="EC" id="7.2.1.1" evidence="1"/>
<keyword evidence="5" id="KW-1185">Reference proteome</keyword>
<evidence type="ECO:0000313" key="4">
    <source>
        <dbReference type="EMBL" id="MBD8526115.1"/>
    </source>
</evidence>
<protein>
    <recommendedName>
        <fullName evidence="1">Na(+)-translocating NADH-quinone reductase subunit A</fullName>
        <shortName evidence="1">Na(+)-NQR subunit A</shortName>
        <shortName evidence="1">Na(+)-translocating NQR subunit A</shortName>
        <ecNumber evidence="1">7.2.1.1</ecNumber>
    </recommendedName>
    <alternativeName>
        <fullName evidence="1">NQR complex subunit A</fullName>
    </alternativeName>
    <alternativeName>
        <fullName evidence="1">NQR-1 subunit A</fullName>
    </alternativeName>
</protein>
<dbReference type="AlphaFoldDB" id="A0AAW3ZKY8"/>
<feature type="domain" description="NqrA N-terminal barrel-sandwich hybrid" evidence="2">
    <location>
        <begin position="4"/>
        <end position="96"/>
    </location>
</feature>
<organism evidence="4 5">
    <name type="scientific">Pseudomarimonas arenosa</name>
    <dbReference type="NCBI Taxonomy" id="2774145"/>
    <lineage>
        <taxon>Bacteria</taxon>
        <taxon>Pseudomonadati</taxon>
        <taxon>Pseudomonadota</taxon>
        <taxon>Gammaproteobacteria</taxon>
        <taxon>Lysobacterales</taxon>
        <taxon>Lysobacteraceae</taxon>
        <taxon>Pseudomarimonas</taxon>
    </lineage>
</organism>
<proteinExistence type="inferred from homology"/>
<feature type="domain" description="NqrA second alpha/beta" evidence="3">
    <location>
        <begin position="115"/>
        <end position="253"/>
    </location>
</feature>
<dbReference type="InterPro" id="IPR056148">
    <property type="entry name" value="NQRA_2nd"/>
</dbReference>
<dbReference type="Proteomes" id="UP000613768">
    <property type="component" value="Unassembled WGS sequence"/>
</dbReference>
<keyword evidence="1" id="KW-0830">Ubiquinone</keyword>
<dbReference type="Pfam" id="PF24836">
    <property type="entry name" value="NQRA_2nd"/>
    <property type="match status" value="1"/>
</dbReference>
<keyword evidence="1" id="KW-1278">Translocase</keyword>
<accession>A0AAW3ZKY8</accession>
<dbReference type="InterPro" id="IPR056147">
    <property type="entry name" value="NQRA_N"/>
</dbReference>
<gene>
    <name evidence="1" type="primary">nqrA</name>
    <name evidence="4" type="ORF">IFO71_10240</name>
</gene>
<comment type="subunit">
    <text evidence="1">Composed of six subunits; NqrA, NqrB, NqrC, NqrD, NqrE and NqrF.</text>
</comment>
<name>A0AAW3ZKY8_9GAMM</name>
<dbReference type="EMBL" id="JACYTR010000017">
    <property type="protein sequence ID" value="MBD8526115.1"/>
    <property type="molecule type" value="Genomic_DNA"/>
</dbReference>
<comment type="function">
    <text evidence="1">NQR complex catalyzes the reduction of ubiquinone-1 to ubiquinol by two successive reactions, coupled with the transport of Na(+) ions from the cytoplasm to the periplasm. NqrA to NqrE are probably involved in the second step, the conversion of ubisemiquinone to ubiquinol.</text>
</comment>
<dbReference type="GO" id="GO:0016655">
    <property type="term" value="F:oxidoreductase activity, acting on NAD(P)H, quinone or similar compound as acceptor"/>
    <property type="evidence" value="ECO:0007669"/>
    <property type="project" value="UniProtKB-UniRule"/>
</dbReference>
<dbReference type="PANTHER" id="PTHR37839">
    <property type="entry name" value="NA(+)-TRANSLOCATING NADH-QUINONE REDUCTASE SUBUNIT A"/>
    <property type="match status" value="1"/>
</dbReference>